<dbReference type="PANTHER" id="PTHR30543:SF21">
    <property type="entry name" value="NAD(P)H-DEPENDENT FMN REDUCTASE LOT6"/>
    <property type="match status" value="1"/>
</dbReference>
<gene>
    <name evidence="2" type="ORF">BCY91_02870</name>
</gene>
<dbReference type="GO" id="GO:0016491">
    <property type="term" value="F:oxidoreductase activity"/>
    <property type="evidence" value="ECO:0007669"/>
    <property type="project" value="InterPro"/>
</dbReference>
<proteinExistence type="predicted"/>
<dbReference type="RefSeq" id="WP_120181492.1">
    <property type="nucleotide sequence ID" value="NZ_CBINCU010000002.1"/>
</dbReference>
<dbReference type="Pfam" id="PF03358">
    <property type="entry name" value="FMN_red"/>
    <property type="match status" value="1"/>
</dbReference>
<sequence length="173" mass="19947">MTIIVSGTNRPNSNSAKISKYYQKILAEKGLKTEIIYLTDLPETMINTERFKQNYEAFKPFQERVSAADKFIFVVPEYNGSFPGILKLFLDCCKFPESFYDKKVALVGHSTGRYGNIRGIDHLTGICNYMHLHVLPMKIHIPSVHQELNESGELFKEDTLKFTHEQMDKFIAF</sequence>
<evidence type="ECO:0000259" key="1">
    <source>
        <dbReference type="Pfam" id="PF03358"/>
    </source>
</evidence>
<name>A0A419S7N6_9SPHI</name>
<feature type="domain" description="NADPH-dependent FMN reductase-like" evidence="1">
    <location>
        <begin position="3"/>
        <end position="142"/>
    </location>
</feature>
<keyword evidence="3" id="KW-1185">Reference proteome</keyword>
<dbReference type="SUPFAM" id="SSF52218">
    <property type="entry name" value="Flavoproteins"/>
    <property type="match status" value="1"/>
</dbReference>
<evidence type="ECO:0000313" key="3">
    <source>
        <dbReference type="Proteomes" id="UP000283433"/>
    </source>
</evidence>
<protein>
    <submittedName>
        <fullName evidence="2">NADPH-dependent FMN reductase</fullName>
    </submittedName>
</protein>
<dbReference type="PANTHER" id="PTHR30543">
    <property type="entry name" value="CHROMATE REDUCTASE"/>
    <property type="match status" value="1"/>
</dbReference>
<organism evidence="2 3">
    <name type="scientific">Pelobium manganitolerans</name>
    <dbReference type="NCBI Taxonomy" id="1842495"/>
    <lineage>
        <taxon>Bacteria</taxon>
        <taxon>Pseudomonadati</taxon>
        <taxon>Bacteroidota</taxon>
        <taxon>Sphingobacteriia</taxon>
        <taxon>Sphingobacteriales</taxon>
        <taxon>Sphingobacteriaceae</taxon>
        <taxon>Pelobium</taxon>
    </lineage>
</organism>
<dbReference type="OrthoDB" id="9812295at2"/>
<dbReference type="Gene3D" id="3.40.50.360">
    <property type="match status" value="1"/>
</dbReference>
<dbReference type="GO" id="GO:0010181">
    <property type="term" value="F:FMN binding"/>
    <property type="evidence" value="ECO:0007669"/>
    <property type="project" value="TreeGrafter"/>
</dbReference>
<evidence type="ECO:0000313" key="2">
    <source>
        <dbReference type="EMBL" id="RKD17301.1"/>
    </source>
</evidence>
<comment type="caution">
    <text evidence="2">The sequence shown here is derived from an EMBL/GenBank/DDBJ whole genome shotgun (WGS) entry which is preliminary data.</text>
</comment>
<dbReference type="InterPro" id="IPR005025">
    <property type="entry name" value="FMN_Rdtase-like_dom"/>
</dbReference>
<dbReference type="InterPro" id="IPR029039">
    <property type="entry name" value="Flavoprotein-like_sf"/>
</dbReference>
<dbReference type="EMBL" id="MBTA01000012">
    <property type="protein sequence ID" value="RKD17301.1"/>
    <property type="molecule type" value="Genomic_DNA"/>
</dbReference>
<dbReference type="InterPro" id="IPR050712">
    <property type="entry name" value="NAD(P)H-dep_reductase"/>
</dbReference>
<dbReference type="Proteomes" id="UP000283433">
    <property type="component" value="Unassembled WGS sequence"/>
</dbReference>
<accession>A0A419S7N6</accession>
<reference evidence="2 3" key="1">
    <citation type="submission" date="2016-07" db="EMBL/GenBank/DDBJ databases">
        <title>Genome of Pelobium manganitolerans.</title>
        <authorList>
            <person name="Wu S."/>
            <person name="Wang G."/>
        </authorList>
    </citation>
    <scope>NUCLEOTIDE SEQUENCE [LARGE SCALE GENOMIC DNA]</scope>
    <source>
        <strain evidence="2 3">YS-25</strain>
    </source>
</reference>
<dbReference type="AlphaFoldDB" id="A0A419S7N6"/>
<dbReference type="GO" id="GO:0005829">
    <property type="term" value="C:cytosol"/>
    <property type="evidence" value="ECO:0007669"/>
    <property type="project" value="TreeGrafter"/>
</dbReference>